<protein>
    <recommendedName>
        <fullName evidence="6">Dihydroorotase</fullName>
        <shortName evidence="6">DHOase</shortName>
        <ecNumber evidence="6">3.5.2.3</ecNumber>
    </recommendedName>
</protein>
<reference evidence="8 9" key="1">
    <citation type="journal article" date="2018" name="Nat. Biotechnol.">
        <title>A standardized bacterial taxonomy based on genome phylogeny substantially revises the tree of life.</title>
        <authorList>
            <person name="Parks D.H."/>
            <person name="Chuvochina M."/>
            <person name="Waite D.W."/>
            <person name="Rinke C."/>
            <person name="Skarshewski A."/>
            <person name="Chaumeil P.A."/>
            <person name="Hugenholtz P."/>
        </authorList>
    </citation>
    <scope>NUCLEOTIDE SEQUENCE [LARGE SCALE GENOMIC DNA]</scope>
    <source>
        <strain evidence="8">UBA8844</strain>
    </source>
</reference>
<feature type="domain" description="Dihydroorotase catalytic" evidence="7">
    <location>
        <begin position="57"/>
        <end position="243"/>
    </location>
</feature>
<dbReference type="InterPro" id="IPR024403">
    <property type="entry name" value="DHOase_cat"/>
</dbReference>
<dbReference type="InterPro" id="IPR004722">
    <property type="entry name" value="DHOase"/>
</dbReference>
<evidence type="ECO:0000256" key="3">
    <source>
        <dbReference type="ARBA" id="ARBA00022723"/>
    </source>
</evidence>
<evidence type="ECO:0000313" key="9">
    <source>
        <dbReference type="Proteomes" id="UP000264071"/>
    </source>
</evidence>
<feature type="active site" evidence="6">
    <location>
        <position position="311"/>
    </location>
</feature>
<dbReference type="HAMAP" id="MF_00220_B">
    <property type="entry name" value="PyrC_classI_B"/>
    <property type="match status" value="1"/>
</dbReference>
<feature type="binding site" evidence="6">
    <location>
        <position position="185"/>
    </location>
    <ligand>
        <name>Zn(2+)</name>
        <dbReference type="ChEBI" id="CHEBI:29105"/>
        <label>2</label>
    </ligand>
</feature>
<dbReference type="GO" id="GO:0005737">
    <property type="term" value="C:cytoplasm"/>
    <property type="evidence" value="ECO:0007669"/>
    <property type="project" value="TreeGrafter"/>
</dbReference>
<dbReference type="InterPro" id="IPR050138">
    <property type="entry name" value="DHOase/Allantoinase_Hydrolase"/>
</dbReference>
<comment type="pathway">
    <text evidence="6">Pyrimidine metabolism; UMP biosynthesis via de novo pathway; (S)-dihydroorotate from bicarbonate: step 3/3.</text>
</comment>
<dbReference type="Gene3D" id="3.20.20.140">
    <property type="entry name" value="Metal-dependent hydrolases"/>
    <property type="match status" value="1"/>
</dbReference>
<keyword evidence="4 6" id="KW-0378">Hydrolase</keyword>
<comment type="caution">
    <text evidence="8">The sequence shown here is derived from an EMBL/GenBank/DDBJ whole genome shotgun (WGS) entry which is preliminary data.</text>
</comment>
<evidence type="ECO:0000313" key="8">
    <source>
        <dbReference type="EMBL" id="HCT57319.1"/>
    </source>
</evidence>
<organism evidence="8 9">
    <name type="scientific">Gemmatimonas aurantiaca</name>
    <dbReference type="NCBI Taxonomy" id="173480"/>
    <lineage>
        <taxon>Bacteria</taxon>
        <taxon>Pseudomonadati</taxon>
        <taxon>Gemmatimonadota</taxon>
        <taxon>Gemmatimonadia</taxon>
        <taxon>Gemmatimonadales</taxon>
        <taxon>Gemmatimonadaceae</taxon>
        <taxon>Gemmatimonas</taxon>
    </lineage>
</organism>
<dbReference type="InterPro" id="IPR032466">
    <property type="entry name" value="Metal_Hydrolase"/>
</dbReference>
<dbReference type="GO" id="GO:0004038">
    <property type="term" value="F:allantoinase activity"/>
    <property type="evidence" value="ECO:0007669"/>
    <property type="project" value="TreeGrafter"/>
</dbReference>
<evidence type="ECO:0000256" key="5">
    <source>
        <dbReference type="ARBA" id="ARBA00022975"/>
    </source>
</evidence>
<evidence type="ECO:0000256" key="4">
    <source>
        <dbReference type="ARBA" id="ARBA00022801"/>
    </source>
</evidence>
<feature type="binding site" evidence="6">
    <location>
        <position position="158"/>
    </location>
    <ligand>
        <name>Zn(2+)</name>
        <dbReference type="ChEBI" id="CHEBI:29105"/>
        <label>2</label>
    </ligand>
</feature>
<dbReference type="NCBIfam" id="TIGR00857">
    <property type="entry name" value="pyrC_multi"/>
    <property type="match status" value="1"/>
</dbReference>
<dbReference type="PANTHER" id="PTHR43668">
    <property type="entry name" value="ALLANTOINASE"/>
    <property type="match status" value="1"/>
</dbReference>
<feature type="binding site" evidence="6">
    <location>
        <position position="311"/>
    </location>
    <ligand>
        <name>Zn(2+)</name>
        <dbReference type="ChEBI" id="CHEBI:29105"/>
        <label>1</label>
    </ligand>
</feature>
<accession>A0A3D4V842</accession>
<dbReference type="InterPro" id="IPR011059">
    <property type="entry name" value="Metal-dep_hydrolase_composite"/>
</dbReference>
<feature type="binding site" evidence="6">
    <location>
        <position position="68"/>
    </location>
    <ligand>
        <name>Zn(2+)</name>
        <dbReference type="ChEBI" id="CHEBI:29105"/>
        <label>1</label>
    </ligand>
</feature>
<feature type="binding site" evidence="6">
    <location>
        <position position="238"/>
    </location>
    <ligand>
        <name>Zn(2+)</name>
        <dbReference type="ChEBI" id="CHEBI:29105"/>
        <label>2</label>
    </ligand>
</feature>
<dbReference type="SUPFAM" id="SSF51556">
    <property type="entry name" value="Metallo-dependent hydrolases"/>
    <property type="match status" value="1"/>
</dbReference>
<name>A0A3D4V842_9BACT</name>
<dbReference type="Gene3D" id="2.30.40.10">
    <property type="entry name" value="Urease, subunit C, domain 1"/>
    <property type="match status" value="1"/>
</dbReference>
<sequence length="431" mass="45680">MSNGTRDLLLRGGRIVDPSQSLDVVGDVLVRNGVIEHAGSTIGTPDGAEVVDVSGLVVAPGLIDVHIHLREPGREDVETVATGAHSAVAGGFTGVCAMPNTKPVTDNQATVGFVKRQGEAAGFARVYPYGAISLGQKGETLAEFGEMVQAGAVAFSDDGRPVESAHLMRTALEYARAFNVPVAEHCEDMTLARGGSMNEGLMSAKLGLKGIPAEAEEIYVIRDILLAKRTGGHIHMCHLSTKGSVELVRWGKERGINVTAEVCSHHISLTEAAVDGYNTNAKMNPPLRTQEDIDALQAGLADGTIDLLVTDHAPHHYDEKEREFADAPNGIVGLETALGVNCTYLLHPGVMTLSQMIDAMSCKPAKVFHLPGGTLTRGAVGDVSVFDPNKKWTVDPKQFKSKGRNTPYGGHELTGQALLTVVGGRVVYRLA</sequence>
<gene>
    <name evidence="6" type="primary">pyrC</name>
    <name evidence="8" type="ORF">DGD08_08925</name>
</gene>
<feature type="binding site" evidence="6">
    <location>
        <position position="66"/>
    </location>
    <ligand>
        <name>Zn(2+)</name>
        <dbReference type="ChEBI" id="CHEBI:29105"/>
        <label>1</label>
    </ligand>
</feature>
<evidence type="ECO:0000259" key="7">
    <source>
        <dbReference type="Pfam" id="PF12890"/>
    </source>
</evidence>
<feature type="binding site" evidence="6">
    <location>
        <position position="284"/>
    </location>
    <ligand>
        <name>substrate</name>
    </ligand>
</feature>
<keyword evidence="6" id="KW-0862">Zinc</keyword>
<dbReference type="GO" id="GO:0004151">
    <property type="term" value="F:dihydroorotase activity"/>
    <property type="evidence" value="ECO:0007669"/>
    <property type="project" value="UniProtKB-UniRule"/>
</dbReference>
<comment type="caution">
    <text evidence="6">Lacks conserved residue(s) required for the propagation of feature annotation.</text>
</comment>
<feature type="binding site" evidence="6">
    <location>
        <position position="100"/>
    </location>
    <ligand>
        <name>substrate</name>
    </ligand>
</feature>
<feature type="binding site" evidence="6">
    <location>
        <position position="158"/>
    </location>
    <ligand>
        <name>Zn(2+)</name>
        <dbReference type="ChEBI" id="CHEBI:29105"/>
        <label>1</label>
    </ligand>
</feature>
<dbReference type="GO" id="GO:0006145">
    <property type="term" value="P:purine nucleobase catabolic process"/>
    <property type="evidence" value="ECO:0007669"/>
    <property type="project" value="TreeGrafter"/>
</dbReference>
<dbReference type="UniPathway" id="UPA00070">
    <property type="reaction ID" value="UER00117"/>
</dbReference>
<dbReference type="GO" id="GO:0044205">
    <property type="term" value="P:'de novo' UMP biosynthetic process"/>
    <property type="evidence" value="ECO:0007669"/>
    <property type="project" value="UniProtKB-UniRule"/>
</dbReference>
<dbReference type="AlphaFoldDB" id="A0A3D4V842"/>
<evidence type="ECO:0000256" key="6">
    <source>
        <dbReference type="HAMAP-Rule" id="MF_00220"/>
    </source>
</evidence>
<dbReference type="GO" id="GO:0008270">
    <property type="term" value="F:zinc ion binding"/>
    <property type="evidence" value="ECO:0007669"/>
    <property type="project" value="UniProtKB-UniRule"/>
</dbReference>
<comment type="similarity">
    <text evidence="2 6">Belongs to the metallo-dependent hydrolases superfamily. DHOase family. Class I DHOase subfamily.</text>
</comment>
<dbReference type="PROSITE" id="PS00483">
    <property type="entry name" value="DIHYDROOROTASE_2"/>
    <property type="match status" value="1"/>
</dbReference>
<comment type="catalytic activity">
    <reaction evidence="6">
        <text>(S)-dihydroorotate + H2O = N-carbamoyl-L-aspartate + H(+)</text>
        <dbReference type="Rhea" id="RHEA:24296"/>
        <dbReference type="ChEBI" id="CHEBI:15377"/>
        <dbReference type="ChEBI" id="CHEBI:15378"/>
        <dbReference type="ChEBI" id="CHEBI:30864"/>
        <dbReference type="ChEBI" id="CHEBI:32814"/>
        <dbReference type="EC" id="3.5.2.3"/>
    </reaction>
</comment>
<evidence type="ECO:0000256" key="1">
    <source>
        <dbReference type="ARBA" id="ARBA00002368"/>
    </source>
</evidence>
<dbReference type="InterPro" id="IPR002195">
    <property type="entry name" value="Dihydroorotase_CS"/>
</dbReference>
<dbReference type="EMBL" id="DPIY01000008">
    <property type="protein sequence ID" value="HCT57319.1"/>
    <property type="molecule type" value="Genomic_DNA"/>
</dbReference>
<dbReference type="Pfam" id="PF12890">
    <property type="entry name" value="DHOase"/>
    <property type="match status" value="1"/>
</dbReference>
<comment type="cofactor">
    <cofactor evidence="6">
        <name>Zn(2+)</name>
        <dbReference type="ChEBI" id="CHEBI:29105"/>
    </cofactor>
    <text evidence="6">Binds 2 Zn(2+) ions per subunit.</text>
</comment>
<dbReference type="OMA" id="SRLHVCH"/>
<dbReference type="PANTHER" id="PTHR43668:SF2">
    <property type="entry name" value="ALLANTOINASE"/>
    <property type="match status" value="1"/>
</dbReference>
<dbReference type="CDD" id="cd01317">
    <property type="entry name" value="DHOase_IIa"/>
    <property type="match status" value="1"/>
</dbReference>
<dbReference type="SUPFAM" id="SSF51338">
    <property type="entry name" value="Composite domain of metallo-dependent hydrolases"/>
    <property type="match status" value="1"/>
</dbReference>
<dbReference type="PROSITE" id="PS00482">
    <property type="entry name" value="DIHYDROOROTASE_1"/>
    <property type="match status" value="1"/>
</dbReference>
<comment type="function">
    <text evidence="1 6">Catalyzes the reversible cyclization of carbamoyl aspartate to dihydroorotate.</text>
</comment>
<feature type="binding site" evidence="6">
    <location>
        <position position="315"/>
    </location>
    <ligand>
        <name>substrate</name>
    </ligand>
</feature>
<evidence type="ECO:0000256" key="2">
    <source>
        <dbReference type="ARBA" id="ARBA00010286"/>
    </source>
</evidence>
<feature type="binding site" evidence="6">
    <location>
        <begin position="68"/>
        <end position="70"/>
    </location>
    <ligand>
        <name>substrate</name>
    </ligand>
</feature>
<dbReference type="Proteomes" id="UP000264071">
    <property type="component" value="Unassembled WGS sequence"/>
</dbReference>
<dbReference type="EC" id="3.5.2.3" evidence="6"/>
<keyword evidence="5 6" id="KW-0665">Pyrimidine biosynthesis</keyword>
<keyword evidence="3 6" id="KW-0479">Metal-binding</keyword>
<proteinExistence type="inferred from homology"/>